<gene>
    <name evidence="2" type="ORF">J0X25_03365</name>
</gene>
<evidence type="ECO:0000313" key="2">
    <source>
        <dbReference type="EMBL" id="QSX00018.1"/>
    </source>
</evidence>
<accession>A0A8A2VH75</accession>
<feature type="compositionally biased region" description="Basic and acidic residues" evidence="1">
    <location>
        <begin position="8"/>
        <end position="24"/>
    </location>
</feature>
<feature type="compositionally biased region" description="Basic and acidic residues" evidence="1">
    <location>
        <begin position="106"/>
        <end position="170"/>
    </location>
</feature>
<dbReference type="AlphaFoldDB" id="A0A8A2VH75"/>
<name>A0A8A2VH75_9EURY</name>
<dbReference type="Proteomes" id="UP000663203">
    <property type="component" value="Chromosome"/>
</dbReference>
<dbReference type="KEGG" id="hakz:J0X25_03365"/>
<feature type="compositionally biased region" description="Gly residues" evidence="1">
    <location>
        <begin position="88"/>
        <end position="100"/>
    </location>
</feature>
<keyword evidence="3" id="KW-1185">Reference proteome</keyword>
<feature type="compositionally biased region" description="Low complexity" evidence="1">
    <location>
        <begin position="35"/>
        <end position="44"/>
    </location>
</feature>
<reference evidence="2 3" key="1">
    <citation type="submission" date="2021-03" db="EMBL/GenBank/DDBJ databases">
        <title>Haloterrigena longa sp. nov. and Haloterrigena limicola sp. nov., extremely halophilic archaea isolated from a salt lake.</title>
        <authorList>
            <person name="Henglin C."/>
        </authorList>
    </citation>
    <scope>NUCLEOTIDE SEQUENCE [LARGE SCALE GENOMIC DNA]</scope>
    <source>
        <strain evidence="2 3">KZCA68</strain>
    </source>
</reference>
<feature type="region of interest" description="Disordered" evidence="1">
    <location>
        <begin position="1"/>
        <end position="228"/>
    </location>
</feature>
<feature type="compositionally biased region" description="Polar residues" evidence="1">
    <location>
        <begin position="171"/>
        <end position="184"/>
    </location>
</feature>
<proteinExistence type="predicted"/>
<sequence length="228" mass="25376">MQDQQGQQDRRSRGYSDQQRDLPRHGGQGQDYSPQGGSQRGFQRGQERRQESRESGAEFGQQSQGQRGQQYEDQQGRPQAGERAQQSGGSGQGGGGGQGETGSTPDQHRSENRSGGDLEHQQHGQRAESGHWTEDPDFGREYESPNDRESRRADSRGSPGRTRDRNRQRDQPTTTDRVGPSSQGLPGGGEERQQTQQDDGDMSNRRHVHENDPTADDEERGGGRPRDR</sequence>
<evidence type="ECO:0000313" key="3">
    <source>
        <dbReference type="Proteomes" id="UP000663203"/>
    </source>
</evidence>
<evidence type="ECO:0000256" key="1">
    <source>
        <dbReference type="SAM" id="MobiDB-lite"/>
    </source>
</evidence>
<dbReference type="RefSeq" id="WP_207289664.1">
    <property type="nucleotide sequence ID" value="NZ_CP071462.1"/>
</dbReference>
<dbReference type="EMBL" id="CP071462">
    <property type="protein sequence ID" value="QSX00018.1"/>
    <property type="molecule type" value="Genomic_DNA"/>
</dbReference>
<dbReference type="GeneID" id="63186312"/>
<protein>
    <submittedName>
        <fullName evidence="2">Uncharacterized protein</fullName>
    </submittedName>
</protein>
<feature type="compositionally biased region" description="Basic and acidic residues" evidence="1">
    <location>
        <begin position="45"/>
        <end position="56"/>
    </location>
</feature>
<feature type="compositionally biased region" description="Low complexity" evidence="1">
    <location>
        <begin position="60"/>
        <end position="73"/>
    </location>
</feature>
<organism evidence="2 3">
    <name type="scientific">Haloterrigena alkaliphila</name>
    <dbReference type="NCBI Taxonomy" id="2816475"/>
    <lineage>
        <taxon>Archaea</taxon>
        <taxon>Methanobacteriati</taxon>
        <taxon>Methanobacteriota</taxon>
        <taxon>Stenosarchaea group</taxon>
        <taxon>Halobacteria</taxon>
        <taxon>Halobacteriales</taxon>
        <taxon>Natrialbaceae</taxon>
        <taxon>Haloterrigena</taxon>
    </lineage>
</organism>